<evidence type="ECO:0000313" key="2">
    <source>
        <dbReference type="EMBL" id="GFR71092.1"/>
    </source>
</evidence>
<comment type="caution">
    <text evidence="2">The sequence shown here is derived from an EMBL/GenBank/DDBJ whole genome shotgun (WGS) entry which is preliminary data.</text>
</comment>
<keyword evidence="3" id="KW-1185">Reference proteome</keyword>
<feature type="non-terminal residue" evidence="2">
    <location>
        <position position="89"/>
    </location>
</feature>
<dbReference type="Proteomes" id="UP000762676">
    <property type="component" value="Unassembled WGS sequence"/>
</dbReference>
<protein>
    <submittedName>
        <fullName evidence="2">Actin-binding LIM protein 1</fullName>
    </submittedName>
</protein>
<reference evidence="2 3" key="1">
    <citation type="journal article" date="2021" name="Elife">
        <title>Chloroplast acquisition without the gene transfer in kleptoplastic sea slugs, Plakobranchus ocellatus.</title>
        <authorList>
            <person name="Maeda T."/>
            <person name="Takahashi S."/>
            <person name="Yoshida T."/>
            <person name="Shimamura S."/>
            <person name="Takaki Y."/>
            <person name="Nagai Y."/>
            <person name="Toyoda A."/>
            <person name="Suzuki Y."/>
            <person name="Arimoto A."/>
            <person name="Ishii H."/>
            <person name="Satoh N."/>
            <person name="Nishiyama T."/>
            <person name="Hasebe M."/>
            <person name="Maruyama T."/>
            <person name="Minagawa J."/>
            <person name="Obokata J."/>
            <person name="Shigenobu S."/>
        </authorList>
    </citation>
    <scope>NUCLEOTIDE SEQUENCE [LARGE SCALE GENOMIC DNA]</scope>
</reference>
<gene>
    <name evidence="2" type="ORF">ElyMa_002087900</name>
</gene>
<feature type="non-terminal residue" evidence="2">
    <location>
        <position position="1"/>
    </location>
</feature>
<dbReference type="EMBL" id="BMAT01004253">
    <property type="protein sequence ID" value="GFR71092.1"/>
    <property type="molecule type" value="Genomic_DNA"/>
</dbReference>
<proteinExistence type="predicted"/>
<accession>A0AAV4FCF5</accession>
<sequence>PSRFLDRPRYAWDDSDIRAYRSVSTLANLPTPKPGYGPSYMAPRAATLPLAGAYGARVDFRYFDFGEDDRPERSTNASSSTLTGDTSSR</sequence>
<organism evidence="2 3">
    <name type="scientific">Elysia marginata</name>
    <dbReference type="NCBI Taxonomy" id="1093978"/>
    <lineage>
        <taxon>Eukaryota</taxon>
        <taxon>Metazoa</taxon>
        <taxon>Spiralia</taxon>
        <taxon>Lophotrochozoa</taxon>
        <taxon>Mollusca</taxon>
        <taxon>Gastropoda</taxon>
        <taxon>Heterobranchia</taxon>
        <taxon>Euthyneura</taxon>
        <taxon>Panpulmonata</taxon>
        <taxon>Sacoglossa</taxon>
        <taxon>Placobranchoidea</taxon>
        <taxon>Plakobranchidae</taxon>
        <taxon>Elysia</taxon>
    </lineage>
</organism>
<evidence type="ECO:0000313" key="3">
    <source>
        <dbReference type="Proteomes" id="UP000762676"/>
    </source>
</evidence>
<feature type="compositionally biased region" description="Polar residues" evidence="1">
    <location>
        <begin position="74"/>
        <end position="89"/>
    </location>
</feature>
<name>A0AAV4FCF5_9GAST</name>
<evidence type="ECO:0000256" key="1">
    <source>
        <dbReference type="SAM" id="MobiDB-lite"/>
    </source>
</evidence>
<dbReference type="AlphaFoldDB" id="A0AAV4FCF5"/>
<feature type="region of interest" description="Disordered" evidence="1">
    <location>
        <begin position="66"/>
        <end position="89"/>
    </location>
</feature>